<dbReference type="Proteomes" id="UP001179952">
    <property type="component" value="Unassembled WGS sequence"/>
</dbReference>
<gene>
    <name evidence="16" type="ORF">QJS04_geneDACA002809</name>
</gene>
<reference evidence="16" key="1">
    <citation type="journal article" date="2023" name="Nat. Commun.">
        <title>Diploid and tetraploid genomes of Acorus and the evolution of monocots.</title>
        <authorList>
            <person name="Ma L."/>
            <person name="Liu K.W."/>
            <person name="Li Z."/>
            <person name="Hsiao Y.Y."/>
            <person name="Qi Y."/>
            <person name="Fu T."/>
            <person name="Tang G.D."/>
            <person name="Zhang D."/>
            <person name="Sun W.H."/>
            <person name="Liu D.K."/>
            <person name="Li Y."/>
            <person name="Chen G.Z."/>
            <person name="Liu X.D."/>
            <person name="Liao X.Y."/>
            <person name="Jiang Y.T."/>
            <person name="Yu X."/>
            <person name="Hao Y."/>
            <person name="Huang J."/>
            <person name="Zhao X.W."/>
            <person name="Ke S."/>
            <person name="Chen Y.Y."/>
            <person name="Wu W.L."/>
            <person name="Hsu J.L."/>
            <person name="Lin Y.F."/>
            <person name="Huang M.D."/>
            <person name="Li C.Y."/>
            <person name="Huang L."/>
            <person name="Wang Z.W."/>
            <person name="Zhao X."/>
            <person name="Zhong W.Y."/>
            <person name="Peng D.H."/>
            <person name="Ahmad S."/>
            <person name="Lan S."/>
            <person name="Zhang J.S."/>
            <person name="Tsai W.C."/>
            <person name="Van de Peer Y."/>
            <person name="Liu Z.J."/>
        </authorList>
    </citation>
    <scope>NUCLEOTIDE SEQUENCE</scope>
    <source>
        <strain evidence="16">SCP</strain>
    </source>
</reference>
<dbReference type="EMBL" id="JAUJYN010000001">
    <property type="protein sequence ID" value="KAK1279825.1"/>
    <property type="molecule type" value="Genomic_DNA"/>
</dbReference>
<keyword evidence="6 15" id="KW-0732">Signal</keyword>
<evidence type="ECO:0000256" key="3">
    <source>
        <dbReference type="ARBA" id="ARBA00012736"/>
    </source>
</evidence>
<dbReference type="InterPro" id="IPR000743">
    <property type="entry name" value="Glyco_hydro_28"/>
</dbReference>
<dbReference type="Gene3D" id="2.160.20.10">
    <property type="entry name" value="Single-stranded right-handed beta-helix, Pectin lyase-like"/>
    <property type="match status" value="1"/>
</dbReference>
<organism evidence="16 17">
    <name type="scientific">Acorus gramineus</name>
    <name type="common">Dwarf sweet flag</name>
    <dbReference type="NCBI Taxonomy" id="55184"/>
    <lineage>
        <taxon>Eukaryota</taxon>
        <taxon>Viridiplantae</taxon>
        <taxon>Streptophyta</taxon>
        <taxon>Embryophyta</taxon>
        <taxon>Tracheophyta</taxon>
        <taxon>Spermatophyta</taxon>
        <taxon>Magnoliopsida</taxon>
        <taxon>Liliopsida</taxon>
        <taxon>Acoraceae</taxon>
        <taxon>Acorus</taxon>
    </lineage>
</organism>
<evidence type="ECO:0000256" key="9">
    <source>
        <dbReference type="ARBA" id="ARBA00023295"/>
    </source>
</evidence>
<dbReference type="SUPFAM" id="SSF51126">
    <property type="entry name" value="Pectin lyase-like"/>
    <property type="match status" value="1"/>
</dbReference>
<feature type="active site" evidence="12">
    <location>
        <position position="284"/>
    </location>
</feature>
<feature type="region of interest" description="Disordered" evidence="14">
    <location>
        <begin position="444"/>
        <end position="473"/>
    </location>
</feature>
<dbReference type="InterPro" id="IPR012334">
    <property type="entry name" value="Pectin_lyas_fold"/>
</dbReference>
<evidence type="ECO:0000256" key="2">
    <source>
        <dbReference type="ARBA" id="ARBA00008834"/>
    </source>
</evidence>
<dbReference type="GO" id="GO:0071555">
    <property type="term" value="P:cell wall organization"/>
    <property type="evidence" value="ECO:0007669"/>
    <property type="project" value="UniProtKB-KW"/>
</dbReference>
<accession>A0AAV9BSX0</accession>
<proteinExistence type="inferred from homology"/>
<dbReference type="PROSITE" id="PS00502">
    <property type="entry name" value="POLYGALACTURONASE"/>
    <property type="match status" value="1"/>
</dbReference>
<evidence type="ECO:0000256" key="15">
    <source>
        <dbReference type="SAM" id="SignalP"/>
    </source>
</evidence>
<evidence type="ECO:0000256" key="11">
    <source>
        <dbReference type="ARBA" id="ARBA00034074"/>
    </source>
</evidence>
<name>A0AAV9BSX0_ACOGR</name>
<evidence type="ECO:0000256" key="4">
    <source>
        <dbReference type="ARBA" id="ARBA00022512"/>
    </source>
</evidence>
<dbReference type="PANTHER" id="PTHR31375">
    <property type="match status" value="1"/>
</dbReference>
<evidence type="ECO:0000256" key="12">
    <source>
        <dbReference type="PROSITE-ProRule" id="PRU10052"/>
    </source>
</evidence>
<dbReference type="SMART" id="SM00710">
    <property type="entry name" value="PbH1"/>
    <property type="match status" value="5"/>
</dbReference>
<feature type="signal peptide" evidence="15">
    <location>
        <begin position="1"/>
        <end position="25"/>
    </location>
</feature>
<dbReference type="AlphaFoldDB" id="A0AAV9BSX0"/>
<dbReference type="EC" id="3.2.1.15" evidence="3"/>
<keyword evidence="4" id="KW-0134">Cell wall</keyword>
<comment type="similarity">
    <text evidence="2 13">Belongs to the glycosyl hydrolase 28 family.</text>
</comment>
<feature type="chain" id="PRO_5043742922" description="endo-polygalacturonase" evidence="15">
    <location>
        <begin position="26"/>
        <end position="473"/>
    </location>
</feature>
<evidence type="ECO:0000256" key="1">
    <source>
        <dbReference type="ARBA" id="ARBA00004191"/>
    </source>
</evidence>
<dbReference type="Pfam" id="PF00295">
    <property type="entry name" value="Glyco_hydro_28"/>
    <property type="match status" value="1"/>
</dbReference>
<evidence type="ECO:0000256" key="13">
    <source>
        <dbReference type="RuleBase" id="RU361169"/>
    </source>
</evidence>
<dbReference type="FunFam" id="2.160.20.10:FF:000032">
    <property type="entry name" value="Pectin lyase-like superfamily protein"/>
    <property type="match status" value="1"/>
</dbReference>
<keyword evidence="9 13" id="KW-0326">Glycosidase</keyword>
<evidence type="ECO:0000256" key="14">
    <source>
        <dbReference type="SAM" id="MobiDB-lite"/>
    </source>
</evidence>
<keyword evidence="10" id="KW-0961">Cell wall biogenesis/degradation</keyword>
<sequence length="473" mass="50604">MEKILHISIAVFAVLGASLIVGHNAMPSENLMPGEVDVWGSEEEGFDGGGGDDGEWCEHSMWRSQGISGRVPVSVDSFGAVGDGVTNDTQAFIDAWGKACSTKNAVFLVPEGGRYLVKAVKFNGPCADNLIIQISGTIIAPAEPKDWDPKLPRLWLTFSKLKGVKIQGGGIIDGSGSKWWASSCKVNKTNALTIDKSSALWIQDLTFQNAQQMHFTISHSDSIRVYDVQVTSPGNSPNTDGIHITASTDIVLQNCTIGTGDDCVSIVSGSSNIKMKNIVCGPGHGISIGSLGQGNSMGTVIGVVLDTATLTGTTNGLRIKTWQGGSGVVRSVRYDNVKMYNVSNPIIIDQFYCDSPKTCQNQTSAVKISQVMYRNIVGTSKTPQAIKFACSNTVPCSNIILNNVNLQLENGNTPDTFCNCATGSDYGFVQPSVDCLHSESNSRCQAAQNDDEKETEDLAKQEEERGYSAHTEL</sequence>
<evidence type="ECO:0000256" key="7">
    <source>
        <dbReference type="ARBA" id="ARBA00022737"/>
    </source>
</evidence>
<comment type="caution">
    <text evidence="16">The sequence shown here is derived from an EMBL/GenBank/DDBJ whole genome shotgun (WGS) entry which is preliminary data.</text>
</comment>
<evidence type="ECO:0000256" key="5">
    <source>
        <dbReference type="ARBA" id="ARBA00022525"/>
    </source>
</evidence>
<reference evidence="16" key="2">
    <citation type="submission" date="2023-06" db="EMBL/GenBank/DDBJ databases">
        <authorList>
            <person name="Ma L."/>
            <person name="Liu K.-W."/>
            <person name="Li Z."/>
            <person name="Hsiao Y.-Y."/>
            <person name="Qi Y."/>
            <person name="Fu T."/>
            <person name="Tang G."/>
            <person name="Zhang D."/>
            <person name="Sun W.-H."/>
            <person name="Liu D.-K."/>
            <person name="Li Y."/>
            <person name="Chen G.-Z."/>
            <person name="Liu X.-D."/>
            <person name="Liao X.-Y."/>
            <person name="Jiang Y.-T."/>
            <person name="Yu X."/>
            <person name="Hao Y."/>
            <person name="Huang J."/>
            <person name="Zhao X.-W."/>
            <person name="Ke S."/>
            <person name="Chen Y.-Y."/>
            <person name="Wu W.-L."/>
            <person name="Hsu J.-L."/>
            <person name="Lin Y.-F."/>
            <person name="Huang M.-D."/>
            <person name="Li C.-Y."/>
            <person name="Huang L."/>
            <person name="Wang Z.-W."/>
            <person name="Zhao X."/>
            <person name="Zhong W.-Y."/>
            <person name="Peng D.-H."/>
            <person name="Ahmad S."/>
            <person name="Lan S."/>
            <person name="Zhang J.-S."/>
            <person name="Tsai W.-C."/>
            <person name="Van De Peer Y."/>
            <person name="Liu Z.-J."/>
        </authorList>
    </citation>
    <scope>NUCLEOTIDE SEQUENCE</scope>
    <source>
        <strain evidence="16">SCP</strain>
        <tissue evidence="16">Leaves</tissue>
    </source>
</reference>
<dbReference type="InterPro" id="IPR011050">
    <property type="entry name" value="Pectin_lyase_fold/virulence"/>
</dbReference>
<keyword evidence="5" id="KW-0964">Secreted</keyword>
<dbReference type="GO" id="GO:0004650">
    <property type="term" value="F:polygalacturonase activity"/>
    <property type="evidence" value="ECO:0007669"/>
    <property type="project" value="UniProtKB-EC"/>
</dbReference>
<evidence type="ECO:0000256" key="10">
    <source>
        <dbReference type="ARBA" id="ARBA00023316"/>
    </source>
</evidence>
<keyword evidence="17" id="KW-1185">Reference proteome</keyword>
<feature type="compositionally biased region" description="Basic and acidic residues" evidence="14">
    <location>
        <begin position="456"/>
        <end position="473"/>
    </location>
</feature>
<evidence type="ECO:0000256" key="6">
    <source>
        <dbReference type="ARBA" id="ARBA00022729"/>
    </source>
</evidence>
<keyword evidence="8 13" id="KW-0378">Hydrolase</keyword>
<comment type="catalytic activity">
    <reaction evidence="11">
        <text>(1,4-alpha-D-galacturonosyl)n+m + H2O = (1,4-alpha-D-galacturonosyl)n + (1,4-alpha-D-galacturonosyl)m.</text>
        <dbReference type="EC" id="3.2.1.15"/>
    </reaction>
</comment>
<dbReference type="GO" id="GO:0005975">
    <property type="term" value="P:carbohydrate metabolic process"/>
    <property type="evidence" value="ECO:0007669"/>
    <property type="project" value="InterPro"/>
</dbReference>
<protein>
    <recommendedName>
        <fullName evidence="3">endo-polygalacturonase</fullName>
        <ecNumber evidence="3">3.2.1.15</ecNumber>
    </recommendedName>
</protein>
<evidence type="ECO:0000313" key="17">
    <source>
        <dbReference type="Proteomes" id="UP001179952"/>
    </source>
</evidence>
<evidence type="ECO:0000256" key="8">
    <source>
        <dbReference type="ARBA" id="ARBA00022801"/>
    </source>
</evidence>
<evidence type="ECO:0000313" key="16">
    <source>
        <dbReference type="EMBL" id="KAK1279825.1"/>
    </source>
</evidence>
<keyword evidence="7" id="KW-0677">Repeat</keyword>
<comment type="subcellular location">
    <subcellularLocation>
        <location evidence="1">Secreted</location>
        <location evidence="1">Cell wall</location>
    </subcellularLocation>
</comment>
<dbReference type="InterPro" id="IPR006626">
    <property type="entry name" value="PbH1"/>
</dbReference>